<keyword evidence="3" id="KW-1185">Reference proteome</keyword>
<reference evidence="2" key="2">
    <citation type="submission" date="2018-05" db="EMBL/GenBank/DDBJ databases">
        <title>OmerRS3 (Oryza meridionalis Reference Sequence Version 3).</title>
        <authorList>
            <person name="Zhang J."/>
            <person name="Kudrna D."/>
            <person name="Lee S."/>
            <person name="Talag J."/>
            <person name="Welchert J."/>
            <person name="Wing R.A."/>
        </authorList>
    </citation>
    <scope>NUCLEOTIDE SEQUENCE [LARGE SCALE GENOMIC DNA]</scope>
    <source>
        <strain evidence="2">cv. OR44</strain>
    </source>
</reference>
<feature type="compositionally biased region" description="Polar residues" evidence="1">
    <location>
        <begin position="108"/>
        <end position="126"/>
    </location>
</feature>
<feature type="region of interest" description="Disordered" evidence="1">
    <location>
        <begin position="106"/>
        <end position="126"/>
    </location>
</feature>
<name>A0A0E0CTM4_9ORYZ</name>
<dbReference type="AlphaFoldDB" id="A0A0E0CTM4"/>
<dbReference type="EnsemblPlants" id="OMERI02G36310.1">
    <property type="protein sequence ID" value="OMERI02G36310.1"/>
    <property type="gene ID" value="OMERI02G36310"/>
</dbReference>
<dbReference type="Proteomes" id="UP000008021">
    <property type="component" value="Chromosome 2"/>
</dbReference>
<sequence length="126" mass="13492">MVVAKHAGEKIAASSSSYARGFLSRELVPGGQVARGGSPHPYLSPPLYFLSPLYLFLGLSMAVHGWSGDDTNGQVPCIGEPLLLPLANPYFLLRWGQHKSGAGYDASKTYQQRPFGESPSSSLRLG</sequence>
<evidence type="ECO:0000313" key="2">
    <source>
        <dbReference type="EnsemblPlants" id="OMERI02G36310.1"/>
    </source>
</evidence>
<evidence type="ECO:0000256" key="1">
    <source>
        <dbReference type="SAM" id="MobiDB-lite"/>
    </source>
</evidence>
<evidence type="ECO:0000313" key="3">
    <source>
        <dbReference type="Proteomes" id="UP000008021"/>
    </source>
</evidence>
<reference evidence="2" key="1">
    <citation type="submission" date="2015-04" db="UniProtKB">
        <authorList>
            <consortium name="EnsemblPlants"/>
        </authorList>
    </citation>
    <scope>IDENTIFICATION</scope>
</reference>
<organism evidence="2">
    <name type="scientific">Oryza meridionalis</name>
    <dbReference type="NCBI Taxonomy" id="40149"/>
    <lineage>
        <taxon>Eukaryota</taxon>
        <taxon>Viridiplantae</taxon>
        <taxon>Streptophyta</taxon>
        <taxon>Embryophyta</taxon>
        <taxon>Tracheophyta</taxon>
        <taxon>Spermatophyta</taxon>
        <taxon>Magnoliopsida</taxon>
        <taxon>Liliopsida</taxon>
        <taxon>Poales</taxon>
        <taxon>Poaceae</taxon>
        <taxon>BOP clade</taxon>
        <taxon>Oryzoideae</taxon>
        <taxon>Oryzeae</taxon>
        <taxon>Oryzinae</taxon>
        <taxon>Oryza</taxon>
    </lineage>
</organism>
<dbReference type="HOGENOM" id="CLU_1985132_0_0_1"/>
<dbReference type="Gramene" id="OMERI02G36310.1">
    <property type="protein sequence ID" value="OMERI02G36310.1"/>
    <property type="gene ID" value="OMERI02G36310"/>
</dbReference>
<accession>A0A0E0CTM4</accession>
<protein>
    <submittedName>
        <fullName evidence="2">Uncharacterized protein</fullName>
    </submittedName>
</protein>
<proteinExistence type="predicted"/>